<dbReference type="PROSITE" id="PS50250">
    <property type="entry name" value="PCI"/>
    <property type="match status" value="1"/>
</dbReference>
<dbReference type="Proteomes" id="UP000515123">
    <property type="component" value="Linkage group 14"/>
</dbReference>
<dbReference type="Gramene" id="Aco006279.1.mrna1">
    <property type="protein sequence ID" value="Aco006279.1.mrna1"/>
    <property type="gene ID" value="Aco006279.1.path1"/>
</dbReference>
<dbReference type="GeneID" id="109720257"/>
<proteinExistence type="predicted"/>
<evidence type="ECO:0000313" key="3">
    <source>
        <dbReference type="Proteomes" id="UP000515123"/>
    </source>
</evidence>
<feature type="compositionally biased region" description="Low complexity" evidence="1">
    <location>
        <begin position="21"/>
        <end position="38"/>
    </location>
</feature>
<dbReference type="PANTHER" id="PTHR12436">
    <property type="entry name" value="80 KDA MCM3-ASSOCIATED PROTEIN"/>
    <property type="match status" value="1"/>
</dbReference>
<reference evidence="4" key="2">
    <citation type="submission" date="2025-08" db="UniProtKB">
        <authorList>
            <consortium name="RefSeq"/>
        </authorList>
    </citation>
    <scope>IDENTIFICATION</scope>
    <source>
        <tissue evidence="4">Leaf</tissue>
    </source>
</reference>
<reference evidence="3" key="1">
    <citation type="journal article" date="2015" name="Nat. Genet.">
        <title>The pineapple genome and the evolution of CAM photosynthesis.</title>
        <authorList>
            <person name="Ming R."/>
            <person name="VanBuren R."/>
            <person name="Wai C.M."/>
            <person name="Tang H."/>
            <person name="Schatz M.C."/>
            <person name="Bowers J.E."/>
            <person name="Lyons E."/>
            <person name="Wang M.L."/>
            <person name="Chen J."/>
            <person name="Biggers E."/>
            <person name="Zhang J."/>
            <person name="Huang L."/>
            <person name="Zhang L."/>
            <person name="Miao W."/>
            <person name="Zhang J."/>
            <person name="Ye Z."/>
            <person name="Miao C."/>
            <person name="Lin Z."/>
            <person name="Wang H."/>
            <person name="Zhou H."/>
            <person name="Yim W.C."/>
            <person name="Priest H.D."/>
            <person name="Zheng C."/>
            <person name="Woodhouse M."/>
            <person name="Edger P.P."/>
            <person name="Guyot R."/>
            <person name="Guo H.B."/>
            <person name="Guo H."/>
            <person name="Zheng G."/>
            <person name="Singh R."/>
            <person name="Sharma A."/>
            <person name="Min X."/>
            <person name="Zheng Y."/>
            <person name="Lee H."/>
            <person name="Gurtowski J."/>
            <person name="Sedlazeck F.J."/>
            <person name="Harkess A."/>
            <person name="McKain M.R."/>
            <person name="Liao Z."/>
            <person name="Fang J."/>
            <person name="Liu J."/>
            <person name="Zhang X."/>
            <person name="Zhang Q."/>
            <person name="Hu W."/>
            <person name="Qin Y."/>
            <person name="Wang K."/>
            <person name="Chen L.Y."/>
            <person name="Shirley N."/>
            <person name="Lin Y.R."/>
            <person name="Liu L.Y."/>
            <person name="Hernandez A.G."/>
            <person name="Wright C.L."/>
            <person name="Bulone V."/>
            <person name="Tuskan G.A."/>
            <person name="Heath K."/>
            <person name="Zee F."/>
            <person name="Moore P.H."/>
            <person name="Sunkar R."/>
            <person name="Leebens-Mack J.H."/>
            <person name="Mockler T."/>
            <person name="Bennetzen J.L."/>
            <person name="Freeling M."/>
            <person name="Sankoff D."/>
            <person name="Paterson A.H."/>
            <person name="Zhu X."/>
            <person name="Yang X."/>
            <person name="Smith J.A."/>
            <person name="Cushman J.C."/>
            <person name="Paull R.E."/>
            <person name="Yu Q."/>
        </authorList>
    </citation>
    <scope>NUCLEOTIDE SEQUENCE [LARGE SCALE GENOMIC DNA]</scope>
    <source>
        <strain evidence="3">cv. F153</strain>
    </source>
</reference>
<evidence type="ECO:0000259" key="2">
    <source>
        <dbReference type="PROSITE" id="PS50250"/>
    </source>
</evidence>
<dbReference type="InterPro" id="IPR000717">
    <property type="entry name" value="PCI_dom"/>
</dbReference>
<dbReference type="RefSeq" id="XP_020102831.1">
    <property type="nucleotide sequence ID" value="XM_020247242.1"/>
</dbReference>
<organism evidence="3 4">
    <name type="scientific">Ananas comosus</name>
    <name type="common">Pineapple</name>
    <name type="synonym">Ananas ananas</name>
    <dbReference type="NCBI Taxonomy" id="4615"/>
    <lineage>
        <taxon>Eukaryota</taxon>
        <taxon>Viridiplantae</taxon>
        <taxon>Streptophyta</taxon>
        <taxon>Embryophyta</taxon>
        <taxon>Tracheophyta</taxon>
        <taxon>Spermatophyta</taxon>
        <taxon>Magnoliopsida</taxon>
        <taxon>Liliopsida</taxon>
        <taxon>Poales</taxon>
        <taxon>Bromeliaceae</taxon>
        <taxon>Bromelioideae</taxon>
        <taxon>Ananas</taxon>
    </lineage>
</organism>
<feature type="region of interest" description="Disordered" evidence="1">
    <location>
        <begin position="322"/>
        <end position="346"/>
    </location>
</feature>
<feature type="region of interest" description="Disordered" evidence="1">
    <location>
        <begin position="1"/>
        <end position="75"/>
    </location>
</feature>
<protein>
    <submittedName>
        <fullName evidence="4">SAC3 family protein B-like isoform X1</fullName>
    </submittedName>
</protein>
<gene>
    <name evidence="4" type="primary">LOC109720257</name>
</gene>
<keyword evidence="3" id="KW-1185">Reference proteome</keyword>
<dbReference type="InterPro" id="IPR005062">
    <property type="entry name" value="SAC3/GANP/THP3_conserved"/>
</dbReference>
<name>A0A6P5G2L5_ANACO</name>
<feature type="region of interest" description="Disordered" evidence="1">
    <location>
        <begin position="88"/>
        <end position="127"/>
    </location>
</feature>
<dbReference type="GO" id="GO:0005737">
    <property type="term" value="C:cytoplasm"/>
    <property type="evidence" value="ECO:0007669"/>
    <property type="project" value="TreeGrafter"/>
</dbReference>
<dbReference type="PANTHER" id="PTHR12436:SF17">
    <property type="entry name" value="SAC3 FAMILY PROTEIN B"/>
    <property type="match status" value="1"/>
</dbReference>
<feature type="domain" description="PCI" evidence="2">
    <location>
        <begin position="463"/>
        <end position="657"/>
    </location>
</feature>
<dbReference type="FunFam" id="1.25.40.990:FF:000004">
    <property type="entry name" value="Putative peptidase C48 domain family protein"/>
    <property type="match status" value="1"/>
</dbReference>
<feature type="compositionally biased region" description="Basic and acidic residues" evidence="1">
    <location>
        <begin position="329"/>
        <end position="346"/>
    </location>
</feature>
<evidence type="ECO:0000313" key="4">
    <source>
        <dbReference type="RefSeq" id="XP_020102831.1"/>
    </source>
</evidence>
<sequence length="1472" mass="165674">MAFESFRTSPGPSAPGDPRRLLAAFGSGATAASSSSPATTPPPPFSSLSPADTSKPSPSPERTAIDTPNLANQERISPATTFVAGQHVETKSLNSSNPYVYKRSRSPPSPYHDVDSPENNNHVGENGRRLVSYTDVWLANDVETSKRMRSPPTTFNSNQLIPNLNLTREAQKPDVTLRNLDNQKQSPIGSHSLPHQKFHTFEPSSDTHNKATLSPPKPVYTNAAKRARSPPLLVPEALQKPLVQLDSDREELAKAKRLARFNVELSRPIEKMGDFSKQNTSSYRQNHASLAEHNALEPAEEANRSSVSDIEVSESSPVVVGLCPDMCPESEREERERKGDLDRYERLDGERNQTTKYLAVKKYTRTAERETSLIRPLPVLQITVDYLLNLLDQPYDDSFLSIYNFLWDRMRAVRLDLRMQHIFNQEAITMLEQMIRLHIIAMHELCEYNKGEGFSEGFDAHLNIEQMNKTSVELFQMYTDHRKKGIVVPTEKEFRGYYALLKLDRHPGYKVEPGELSLDLTKMSPEIRNSPEISFAREVSRACRFGNYIAFFRLARKATYLQACLMHAHFTKVRTQALASLHSSLQNNQGIPITHVVNWLGMEGEDLECLLEYHGFALKKYEELYMVKEGPFLNQDADFPTKCSQLVQLKKSQRIIGDVYSGPTMSALTGERVIHSDMTLEVADEKGVASEAEVMNDLIDEPMVDNQAYNQVHPKSRTLPQAQELLEEEIPLARVSTEEVGTVKEVTFPLPVSSSVSKESSISSYPQQNADDEVIEASTDTSMDQMILMNTEVNLVEAGVPGIQNSNCNLENTNDQMDIGENLSKEAPALVVHQENVARQKLKLILRRWMRRAVQKRLRREENKILAIAALNSLTVGPPLRPLGAAPKHACEVLNIDKALKERYLKQEKSLSRLNISELVAPILSERTPGMKCFCWKLLILIPPSQSRIVKSAFGWCLSKLMGHGREDNERLVSLPHLSIWKKWLGCQKNSPEICCLSVVRGLDSEQEVFENDSIDGTSSLIYLISECIPWDFQRNQLHKLVRSIPSGSKLPLLIASFDTYGEEKDLVSQTVYDRLSLISVDKSKISSLSIVFLAGNIPKGFFDDDELRSGLKWLAYHSPLQPALSLVDTRELVMSYLRFPLNILENSDASQVGPDQCISAFNDALNRLIGQVHFAASVNSNGWPCPEIDLLEKSTSERKVVETFLPSIGWSSPSRIESLAKAIVCCKLPEFHYDLSWLSHGSHMGKQILNQKSALEECLVNYLTRTSQLLNAQLATSEARVMVQTGVGLELRGSSYYIVPRWVDIFRRIFNWSMTRLVSRECSLAYILEEHLNKVSTEIDAITSWEIKTSSFESHRRLNPVRFDELVEACCSLPTVEKPVSVPRAECFPSRGVVHEESNNASKGIVHGEVNTERHGNISSDDSGSLFGTREKESVVASLFKNSNYLDSFNRLFERCKQVQDTIDKKLAFYL</sequence>
<dbReference type="GO" id="GO:0070390">
    <property type="term" value="C:transcription export complex 2"/>
    <property type="evidence" value="ECO:0007669"/>
    <property type="project" value="TreeGrafter"/>
</dbReference>
<dbReference type="GO" id="GO:0006406">
    <property type="term" value="P:mRNA export from nucleus"/>
    <property type="evidence" value="ECO:0007669"/>
    <property type="project" value="TreeGrafter"/>
</dbReference>
<evidence type="ECO:0000256" key="1">
    <source>
        <dbReference type="SAM" id="MobiDB-lite"/>
    </source>
</evidence>
<dbReference type="Gene3D" id="1.25.40.990">
    <property type="match status" value="1"/>
</dbReference>
<accession>A0A6P5G2L5</accession>
<feature type="region of interest" description="Disordered" evidence="1">
    <location>
        <begin position="294"/>
        <end position="313"/>
    </location>
</feature>
<dbReference type="Pfam" id="PF03399">
    <property type="entry name" value="SAC3_GANP"/>
    <property type="match status" value="1"/>
</dbReference>
<dbReference type="OrthoDB" id="21502at2759"/>
<dbReference type="InterPro" id="IPR045107">
    <property type="entry name" value="SAC3/GANP/THP3"/>
</dbReference>
<feature type="compositionally biased region" description="Polar residues" evidence="1">
    <location>
        <begin position="1"/>
        <end position="11"/>
    </location>
</feature>